<evidence type="ECO:0000256" key="2">
    <source>
        <dbReference type="ARBA" id="ARBA00023002"/>
    </source>
</evidence>
<keyword evidence="2" id="KW-0560">Oxidoreductase</keyword>
<dbReference type="GeneID" id="95619904"/>
<dbReference type="GO" id="GO:0016491">
    <property type="term" value="F:oxidoreductase activity"/>
    <property type="evidence" value="ECO:0007669"/>
    <property type="project" value="UniProtKB-KW"/>
</dbReference>
<dbReference type="GO" id="GO:0050661">
    <property type="term" value="F:NADP binding"/>
    <property type="evidence" value="ECO:0007669"/>
    <property type="project" value="InterPro"/>
</dbReference>
<evidence type="ECO:0000259" key="3">
    <source>
        <dbReference type="Pfam" id="PF03446"/>
    </source>
</evidence>
<dbReference type="OrthoDB" id="4029976at2"/>
<sequence>MTRPGSAAGHHDIAVIGCGLMGAALARTFAKNGYAVAAWNRTPGRAEALAGDRVTPVRSVGDAVHSSRLAIACTSTTEALLTALAPVAPWHGTALVNLASTSPEEAEGAERWAAARGAGYLDGAVVCHPQDIGSSRAAILYAGSPAVWAEHERTLKCLPGASAYVSEQVTAASLPNVGLVGAFYVSALSAYVEAATYVLSQGVSVEALHALTPVAFAGLEKAAEEVAAAIASGEHATDHATIDTYAEGAGAALAVMRGSGQRARLLAAAAENLDGAAAAGLGALGFSAQAEVVNEAGTVTAATATEKE</sequence>
<comment type="caution">
    <text evidence="5">The sequence shown here is derived from an EMBL/GenBank/DDBJ whole genome shotgun (WGS) entry which is preliminary data.</text>
</comment>
<dbReference type="InterPro" id="IPR036291">
    <property type="entry name" value="NAD(P)-bd_dom_sf"/>
</dbReference>
<feature type="domain" description="NADPH-dependent reductive aminase-like C-terminal" evidence="4">
    <location>
        <begin position="172"/>
        <end position="294"/>
    </location>
</feature>
<dbReference type="SUPFAM" id="SSF51735">
    <property type="entry name" value="NAD(P)-binding Rossmann-fold domains"/>
    <property type="match status" value="1"/>
</dbReference>
<dbReference type="Gene3D" id="3.40.50.720">
    <property type="entry name" value="NAD(P)-binding Rossmann-like Domain"/>
    <property type="match status" value="1"/>
</dbReference>
<evidence type="ECO:0000313" key="5">
    <source>
        <dbReference type="EMBL" id="GCD33134.1"/>
    </source>
</evidence>
<dbReference type="AlphaFoldDB" id="A0A7U9KPM2"/>
<dbReference type="InterPro" id="IPR015815">
    <property type="entry name" value="HIBADH-related"/>
</dbReference>
<evidence type="ECO:0000259" key="4">
    <source>
        <dbReference type="Pfam" id="PF21761"/>
    </source>
</evidence>
<evidence type="ECO:0000313" key="6">
    <source>
        <dbReference type="Proteomes" id="UP000287830"/>
    </source>
</evidence>
<protein>
    <submittedName>
        <fullName evidence="5">3-hydroxyisobutyrate dehydrogenase</fullName>
    </submittedName>
</protein>
<reference evidence="5 6" key="1">
    <citation type="submission" date="2018-11" db="EMBL/GenBank/DDBJ databases">
        <title>Whole genome sequence of Streptomyces chrestomyceticus NBRC 13444(T).</title>
        <authorList>
            <person name="Komaki H."/>
            <person name="Tamura T."/>
        </authorList>
    </citation>
    <scope>NUCLEOTIDE SEQUENCE [LARGE SCALE GENOMIC DNA]</scope>
    <source>
        <strain evidence="5 6">NBRC 13444</strain>
    </source>
</reference>
<dbReference type="Pfam" id="PF03446">
    <property type="entry name" value="NAD_binding_2"/>
    <property type="match status" value="1"/>
</dbReference>
<dbReference type="PANTHER" id="PTHR43580:SF2">
    <property type="entry name" value="CYTOKINE-LIKE NUCLEAR FACTOR N-PAC"/>
    <property type="match status" value="1"/>
</dbReference>
<dbReference type="Proteomes" id="UP000287830">
    <property type="component" value="Unassembled WGS sequence"/>
</dbReference>
<dbReference type="InterPro" id="IPR006115">
    <property type="entry name" value="6PGDH_NADP-bd"/>
</dbReference>
<evidence type="ECO:0000256" key="1">
    <source>
        <dbReference type="ARBA" id="ARBA00009080"/>
    </source>
</evidence>
<gene>
    <name evidence="5" type="primary">mmsB</name>
    <name evidence="5" type="ORF">OEIGOIKO_00853</name>
</gene>
<dbReference type="Pfam" id="PF21761">
    <property type="entry name" value="RedAm-like_C"/>
    <property type="match status" value="1"/>
</dbReference>
<comment type="similarity">
    <text evidence="1">Belongs to the HIBADH-related family.</text>
</comment>
<dbReference type="EMBL" id="BHZC01000001">
    <property type="protein sequence ID" value="GCD33134.1"/>
    <property type="molecule type" value="Genomic_DNA"/>
</dbReference>
<dbReference type="InterPro" id="IPR048666">
    <property type="entry name" value="RedAm-like_C"/>
</dbReference>
<proteinExistence type="inferred from homology"/>
<dbReference type="PANTHER" id="PTHR43580">
    <property type="entry name" value="OXIDOREDUCTASE GLYR1-RELATED"/>
    <property type="match status" value="1"/>
</dbReference>
<name>A0A7U9KPM2_9ACTN</name>
<organism evidence="5 6">
    <name type="scientific">Streptomyces chrestomyceticus JCM 4735</name>
    <dbReference type="NCBI Taxonomy" id="1306181"/>
    <lineage>
        <taxon>Bacteria</taxon>
        <taxon>Bacillati</taxon>
        <taxon>Actinomycetota</taxon>
        <taxon>Actinomycetes</taxon>
        <taxon>Kitasatosporales</taxon>
        <taxon>Streptomycetaceae</taxon>
        <taxon>Streptomyces</taxon>
    </lineage>
</organism>
<dbReference type="PIRSF" id="PIRSF000103">
    <property type="entry name" value="HIBADH"/>
    <property type="match status" value="1"/>
</dbReference>
<dbReference type="InterPro" id="IPR051265">
    <property type="entry name" value="HIBADH-related_NP60_sf"/>
</dbReference>
<dbReference type="RefSeq" id="WP_125043664.1">
    <property type="nucleotide sequence ID" value="NZ_BHZC01000001.1"/>
</dbReference>
<dbReference type="Gene3D" id="1.10.1040.10">
    <property type="entry name" value="N-(1-d-carboxylethyl)-l-norvaline Dehydrogenase, domain 2"/>
    <property type="match status" value="1"/>
</dbReference>
<dbReference type="InterPro" id="IPR013328">
    <property type="entry name" value="6PGD_dom2"/>
</dbReference>
<feature type="domain" description="6-phosphogluconate dehydrogenase NADP-binding" evidence="3">
    <location>
        <begin position="12"/>
        <end position="158"/>
    </location>
</feature>
<accession>A0A7U9KPM2</accession>